<keyword evidence="3" id="KW-1185">Reference proteome</keyword>
<dbReference type="SUPFAM" id="SSF52540">
    <property type="entry name" value="P-loop containing nucleoside triphosphate hydrolases"/>
    <property type="match status" value="1"/>
</dbReference>
<protein>
    <submittedName>
        <fullName evidence="2">DUF3482 domain-containing protein</fullName>
    </submittedName>
</protein>
<evidence type="ECO:0000313" key="2">
    <source>
        <dbReference type="EMBL" id="MDM5264186.1"/>
    </source>
</evidence>
<dbReference type="PANTHER" id="PTHR42714:SF7">
    <property type="entry name" value="G DOMAIN-CONTAINING PROTEIN"/>
    <property type="match status" value="1"/>
</dbReference>
<dbReference type="Proteomes" id="UP001169066">
    <property type="component" value="Unassembled WGS sequence"/>
</dbReference>
<name>A0ABT7QSZ3_9BACT</name>
<dbReference type="Pfam" id="PF01926">
    <property type="entry name" value="MMR_HSR1"/>
    <property type="match status" value="1"/>
</dbReference>
<organism evidence="2 3">
    <name type="scientific">Sulfurovum xiamenensis</name>
    <dbReference type="NCBI Taxonomy" id="3019066"/>
    <lineage>
        <taxon>Bacteria</taxon>
        <taxon>Pseudomonadati</taxon>
        <taxon>Campylobacterota</taxon>
        <taxon>Epsilonproteobacteria</taxon>
        <taxon>Campylobacterales</taxon>
        <taxon>Sulfurovaceae</taxon>
        <taxon>Sulfurovum</taxon>
    </lineage>
</organism>
<proteinExistence type="predicted"/>
<evidence type="ECO:0000259" key="1">
    <source>
        <dbReference type="Pfam" id="PF01926"/>
    </source>
</evidence>
<feature type="domain" description="G" evidence="1">
    <location>
        <begin position="14"/>
        <end position="107"/>
    </location>
</feature>
<gene>
    <name evidence="2" type="ORF">PF327_08270</name>
</gene>
<dbReference type="Gene3D" id="3.40.50.300">
    <property type="entry name" value="P-loop containing nucleotide triphosphate hydrolases"/>
    <property type="match status" value="1"/>
</dbReference>
<dbReference type="InterPro" id="IPR027417">
    <property type="entry name" value="P-loop_NTPase"/>
</dbReference>
<sequence length="471" mass="53884">MPGRREIDFSHPKFAVVGHPNKGKSSIVSALALDDTVQISDTPGTTTKKRSFPLTVDGKVLYELFDTPGFQRARRVLAWLKQHDVPANKKQEVVQAFIDTHRENEHFHDEIELLEPIMDGAGIIYVVDGSQPYGEEYETEMEILRWTGQPSMALINHIDEMDYSEEWKKALEHYFKMVRTFNPMQTNFEQHMSILESMAQLKEEWIAPLKTSIKLFKQYQEQMLERSATLIARLVYESVTAVEKLSFYAPEASEQERYKIESNYKDRLRELEVTAQKDIEDIWNHGHLQKKEKVLTFEGLDLFSEETASVFGLTRKELLITGMTSGAITGAGIDLLFAGHTLLLGGAIGALIGGAGAYLGFNELSEVKVLGQTMGKHYLEMGPMENRNFPYILLGRAIYHTMKVAQTSHAKREVFDMEMDQTFKERWLDDTSRNALEKYHKKFRSGSALEAEELKAYETLIKQILKRLIDA</sequence>
<dbReference type="PANTHER" id="PTHR42714">
    <property type="entry name" value="TRNA MODIFICATION GTPASE GTPBP3"/>
    <property type="match status" value="1"/>
</dbReference>
<dbReference type="InterPro" id="IPR006073">
    <property type="entry name" value="GTP-bd"/>
</dbReference>
<comment type="caution">
    <text evidence="2">The sequence shown here is derived from an EMBL/GenBank/DDBJ whole genome shotgun (WGS) entry which is preliminary data.</text>
</comment>
<accession>A0ABT7QSZ3</accession>
<dbReference type="InterPro" id="IPR021871">
    <property type="entry name" value="DUF3482"/>
</dbReference>
<dbReference type="EMBL" id="JAQIBC010000005">
    <property type="protein sequence ID" value="MDM5264186.1"/>
    <property type="molecule type" value="Genomic_DNA"/>
</dbReference>
<dbReference type="RefSeq" id="WP_289402112.1">
    <property type="nucleotide sequence ID" value="NZ_JAQIBC010000005.1"/>
</dbReference>
<evidence type="ECO:0000313" key="3">
    <source>
        <dbReference type="Proteomes" id="UP001169066"/>
    </source>
</evidence>
<reference evidence="2" key="1">
    <citation type="submission" date="2023-01" db="EMBL/GenBank/DDBJ databases">
        <title>Sulfurovum sp. XTW-4 genome assembly.</title>
        <authorList>
            <person name="Wang J."/>
        </authorList>
    </citation>
    <scope>NUCLEOTIDE SEQUENCE</scope>
    <source>
        <strain evidence="2">XTW-4</strain>
    </source>
</reference>
<dbReference type="Pfam" id="PF11981">
    <property type="entry name" value="DUF3482"/>
    <property type="match status" value="1"/>
</dbReference>